<dbReference type="Gene3D" id="2.150.10.10">
    <property type="entry name" value="Serralysin-like metalloprotease, C-terminal"/>
    <property type="match status" value="4"/>
</dbReference>
<name>A0A6S7C146_9BURK</name>
<comment type="subcellular location">
    <subcellularLocation>
        <location evidence="2">Cell outer membrane</location>
    </subcellularLocation>
    <subcellularLocation>
        <location evidence="1">Cell surface</location>
    </subcellularLocation>
</comment>
<dbReference type="RefSeq" id="WP_175103139.1">
    <property type="nucleotide sequence ID" value="NZ_CADIKM010000002.1"/>
</dbReference>
<dbReference type="GO" id="GO:0015031">
    <property type="term" value="P:protein transport"/>
    <property type="evidence" value="ECO:0007669"/>
    <property type="project" value="UniProtKB-KW"/>
</dbReference>
<dbReference type="Pfam" id="PF05662">
    <property type="entry name" value="YadA_stalk"/>
    <property type="match status" value="3"/>
</dbReference>
<dbReference type="InterPro" id="IPR005594">
    <property type="entry name" value="YadA_C"/>
</dbReference>
<dbReference type="AlphaFoldDB" id="A0A6S7C146"/>
<feature type="compositionally biased region" description="Polar residues" evidence="11">
    <location>
        <begin position="162"/>
        <end position="179"/>
    </location>
</feature>
<dbReference type="GO" id="GO:0009986">
    <property type="term" value="C:cell surface"/>
    <property type="evidence" value="ECO:0007669"/>
    <property type="project" value="UniProtKB-SubCell"/>
</dbReference>
<dbReference type="Gene3D" id="1.20.5.170">
    <property type="match status" value="1"/>
</dbReference>
<proteinExistence type="inferred from homology"/>
<dbReference type="GO" id="GO:0009279">
    <property type="term" value="C:cell outer membrane"/>
    <property type="evidence" value="ECO:0007669"/>
    <property type="project" value="UniProtKB-SubCell"/>
</dbReference>
<evidence type="ECO:0000256" key="9">
    <source>
        <dbReference type="ARBA" id="ARBA00023136"/>
    </source>
</evidence>
<gene>
    <name evidence="15" type="ORF">LMG28138_00588</name>
</gene>
<comment type="similarity">
    <text evidence="3">Belongs to the autotransporter-2 (AT-2) (TC 1.B.40) family.</text>
</comment>
<keyword evidence="5" id="KW-1134">Transmembrane beta strand</keyword>
<feature type="domain" description="Trimeric autotransporter adhesin YadA-like stalk" evidence="14">
    <location>
        <begin position="435"/>
        <end position="473"/>
    </location>
</feature>
<dbReference type="Pfam" id="PF03895">
    <property type="entry name" value="YadA_anchor"/>
    <property type="match status" value="1"/>
</dbReference>
<keyword evidence="10" id="KW-0998">Cell outer membrane</keyword>
<dbReference type="Proteomes" id="UP000494115">
    <property type="component" value="Unassembled WGS sequence"/>
</dbReference>
<dbReference type="Gene3D" id="6.10.250.2030">
    <property type="match status" value="1"/>
</dbReference>
<evidence type="ECO:0000256" key="1">
    <source>
        <dbReference type="ARBA" id="ARBA00004241"/>
    </source>
</evidence>
<feature type="domain" description="Trimeric autotransporter adhesin YadA-like head" evidence="13">
    <location>
        <begin position="91"/>
        <end position="112"/>
    </location>
</feature>
<keyword evidence="9" id="KW-0472">Membrane</keyword>
<keyword evidence="8" id="KW-0653">Protein transport</keyword>
<feature type="compositionally biased region" description="Polar residues" evidence="11">
    <location>
        <begin position="7"/>
        <end position="17"/>
    </location>
</feature>
<evidence type="ECO:0000256" key="7">
    <source>
        <dbReference type="ARBA" id="ARBA00022729"/>
    </source>
</evidence>
<evidence type="ECO:0000256" key="3">
    <source>
        <dbReference type="ARBA" id="ARBA00005848"/>
    </source>
</evidence>
<feature type="domain" description="Trimeric autotransporter adhesin YadA-like head" evidence="13">
    <location>
        <begin position="288"/>
        <end position="314"/>
    </location>
</feature>
<feature type="domain" description="Trimeric autotransporter adhesin YadA-like head" evidence="13">
    <location>
        <begin position="114"/>
        <end position="140"/>
    </location>
</feature>
<evidence type="ECO:0000256" key="11">
    <source>
        <dbReference type="SAM" id="MobiDB-lite"/>
    </source>
</evidence>
<feature type="domain" description="Trimeric autotransporter adhesin YadA-like head" evidence="13">
    <location>
        <begin position="236"/>
        <end position="258"/>
    </location>
</feature>
<keyword evidence="7" id="KW-0732">Signal</keyword>
<feature type="compositionally biased region" description="Low complexity" evidence="11">
    <location>
        <begin position="506"/>
        <end position="528"/>
    </location>
</feature>
<feature type="domain" description="Trimeric autotransporter adhesin YadA-like stalk" evidence="14">
    <location>
        <begin position="334"/>
        <end position="363"/>
    </location>
</feature>
<protein>
    <submittedName>
        <fullName evidence="15">Uncharacterized protein</fullName>
    </submittedName>
</protein>
<evidence type="ECO:0000256" key="5">
    <source>
        <dbReference type="ARBA" id="ARBA00022452"/>
    </source>
</evidence>
<evidence type="ECO:0000259" key="14">
    <source>
        <dbReference type="Pfam" id="PF05662"/>
    </source>
</evidence>
<feature type="domain" description="Trimeric autotransporter adhesin YadA-like C-terminal membrane anchor" evidence="12">
    <location>
        <begin position="628"/>
        <end position="686"/>
    </location>
</feature>
<evidence type="ECO:0000256" key="6">
    <source>
        <dbReference type="ARBA" id="ARBA00022692"/>
    </source>
</evidence>
<dbReference type="SUPFAM" id="SSF101967">
    <property type="entry name" value="Adhesin YadA, collagen-binding domain"/>
    <property type="match status" value="4"/>
</dbReference>
<sequence>MARFNHSRFQAPTQSHKLQGKWRRQKTLAHFATAAVLIYAADTSAETLRLGDDTSASKDTVTIGDKSSTKGGNSVALGIGAKSGTDKTIETTAIGSFSSAFGEGSTALGGQSNANGDFTAAVGGHAKAFGTGSIAAGYRATAGTDENANATAVGSRAEATGARSTALGTSAQARESSSVAIGDTADATRQDSLAIGTRAKASGSSTVALGKSALADGDQAIAVGVNAKAGDSGVSDTIAVGASAQATGNRATAIGSQAKATGSGSWAAGYLSIASGQSSAAIGASSEASGKQSIAIGTSSKATAENSVALGSGSKATRANTVDIGTRTLTSIHAGTEDGDAINVKQLEGVTAALGGSSTVDANGAIVAPSYLVGGVTHSTVGGALTNLDTRVSDNTSDIEKINESLTSSSGSVLGVSYDSAEKDVVTFGGASGTRLTNIAAGQLAPGSTDAINGAQIFDLTSRFNAKIDGLDVRVTSLESNEGTGGGTNTGGRGDGGGGGGGSESGSGSESESESGGSSGIGHTSHSSVVDGPNGATSIGVGSELPTDHALSVGATGSERRIVHVGAGQVGTDAVNLDQLNAARNSAVGESQSYTDLRFGQTRSRIDEVGRTAYSGVAMAMAMPNIAPTKAGSTVVAAGSAGFQGYAALGLGVTYRSPNGQMLLNGAFAYSDSGGAAARVQVGYEF</sequence>
<accession>A0A6S7C146</accession>
<dbReference type="Pfam" id="PF05658">
    <property type="entry name" value="YadA_head"/>
    <property type="match status" value="7"/>
</dbReference>
<evidence type="ECO:0000313" key="16">
    <source>
        <dbReference type="Proteomes" id="UP000494115"/>
    </source>
</evidence>
<reference evidence="15 16" key="1">
    <citation type="submission" date="2020-04" db="EMBL/GenBank/DDBJ databases">
        <authorList>
            <person name="De Canck E."/>
        </authorList>
    </citation>
    <scope>NUCLEOTIDE SEQUENCE [LARGE SCALE GENOMIC DNA]</scope>
    <source>
        <strain evidence="15 16">LMG 28138</strain>
    </source>
</reference>
<evidence type="ECO:0000256" key="2">
    <source>
        <dbReference type="ARBA" id="ARBA00004442"/>
    </source>
</evidence>
<dbReference type="Gene3D" id="3.30.1300.30">
    <property type="entry name" value="GSPII I/J protein-like"/>
    <property type="match status" value="1"/>
</dbReference>
<dbReference type="CDD" id="cd12820">
    <property type="entry name" value="LbR_YadA-like"/>
    <property type="match status" value="2"/>
</dbReference>
<feature type="domain" description="Trimeric autotransporter adhesin YadA-like head" evidence="13">
    <location>
        <begin position="201"/>
        <end position="227"/>
    </location>
</feature>
<feature type="domain" description="Trimeric autotransporter adhesin YadA-like stalk" evidence="14">
    <location>
        <begin position="561"/>
        <end position="597"/>
    </location>
</feature>
<keyword evidence="16" id="KW-1185">Reference proteome</keyword>
<feature type="domain" description="Trimeric autotransporter adhesin YadA-like head" evidence="13">
    <location>
        <begin position="148"/>
        <end position="171"/>
    </location>
</feature>
<evidence type="ECO:0000256" key="8">
    <source>
        <dbReference type="ARBA" id="ARBA00022927"/>
    </source>
</evidence>
<feature type="domain" description="Trimeric autotransporter adhesin YadA-like head" evidence="13">
    <location>
        <begin position="177"/>
        <end position="199"/>
    </location>
</feature>
<keyword evidence="4" id="KW-0813">Transport</keyword>
<evidence type="ECO:0000256" key="10">
    <source>
        <dbReference type="ARBA" id="ARBA00023237"/>
    </source>
</evidence>
<dbReference type="EMBL" id="CADIKM010000002">
    <property type="protein sequence ID" value="CAB3778773.1"/>
    <property type="molecule type" value="Genomic_DNA"/>
</dbReference>
<feature type="region of interest" description="Disordered" evidence="11">
    <location>
        <begin position="1"/>
        <end position="20"/>
    </location>
</feature>
<dbReference type="InterPro" id="IPR011049">
    <property type="entry name" value="Serralysin-like_metalloprot_C"/>
</dbReference>
<feature type="region of interest" description="Disordered" evidence="11">
    <location>
        <begin position="154"/>
        <end position="184"/>
    </location>
</feature>
<dbReference type="InterPro" id="IPR008640">
    <property type="entry name" value="Adhesin_Head_dom"/>
</dbReference>
<organism evidence="15 16">
    <name type="scientific">Pararobbsia alpina</name>
    <dbReference type="NCBI Taxonomy" id="621374"/>
    <lineage>
        <taxon>Bacteria</taxon>
        <taxon>Pseudomonadati</taxon>
        <taxon>Pseudomonadota</taxon>
        <taxon>Betaproteobacteria</taxon>
        <taxon>Burkholderiales</taxon>
        <taxon>Burkholderiaceae</taxon>
        <taxon>Pararobbsia</taxon>
    </lineage>
</organism>
<evidence type="ECO:0000256" key="4">
    <source>
        <dbReference type="ARBA" id="ARBA00022448"/>
    </source>
</evidence>
<feature type="region of interest" description="Disordered" evidence="11">
    <location>
        <begin position="478"/>
        <end position="546"/>
    </location>
</feature>
<keyword evidence="6" id="KW-0812">Transmembrane</keyword>
<dbReference type="SUPFAM" id="SSF54523">
    <property type="entry name" value="Pili subunits"/>
    <property type="match status" value="1"/>
</dbReference>
<evidence type="ECO:0000313" key="15">
    <source>
        <dbReference type="EMBL" id="CAB3778773.1"/>
    </source>
</evidence>
<dbReference type="InterPro" id="IPR045584">
    <property type="entry name" value="Pilin-like"/>
</dbReference>
<dbReference type="InterPro" id="IPR008635">
    <property type="entry name" value="Coiled_stalk_dom"/>
</dbReference>
<evidence type="ECO:0000259" key="13">
    <source>
        <dbReference type="Pfam" id="PF05658"/>
    </source>
</evidence>
<evidence type="ECO:0000259" key="12">
    <source>
        <dbReference type="Pfam" id="PF03895"/>
    </source>
</evidence>
<feature type="compositionally biased region" description="Gly residues" evidence="11">
    <location>
        <begin position="483"/>
        <end position="505"/>
    </location>
</feature>